<proteinExistence type="predicted"/>
<accession>A0A9Q1FWJ2</accession>
<evidence type="ECO:0000313" key="2">
    <source>
        <dbReference type="EMBL" id="KAJ8368526.1"/>
    </source>
</evidence>
<comment type="caution">
    <text evidence="2">The sequence shown here is derived from an EMBL/GenBank/DDBJ whole genome shotgun (WGS) entry which is preliminary data.</text>
</comment>
<feature type="region of interest" description="Disordered" evidence="1">
    <location>
        <begin position="121"/>
        <end position="184"/>
    </location>
</feature>
<feature type="compositionally biased region" description="Basic and acidic residues" evidence="1">
    <location>
        <begin position="127"/>
        <end position="184"/>
    </location>
</feature>
<dbReference type="PROSITE" id="PS51257">
    <property type="entry name" value="PROKAR_LIPOPROTEIN"/>
    <property type="match status" value="1"/>
</dbReference>
<dbReference type="EMBL" id="JAINUF010000003">
    <property type="protein sequence ID" value="KAJ8368526.1"/>
    <property type="molecule type" value="Genomic_DNA"/>
</dbReference>
<dbReference type="Proteomes" id="UP001152622">
    <property type="component" value="Chromosome 3"/>
</dbReference>
<sequence>MPRTYTDTGRVSLKTVGRERAPQNGVIVTGAGCLRAIGQPRWIDSGQQIVIETGPAKEERLAWNKRNGGQANAGATVNEALSGPVCAEAELLFILSWRGGNGKQTRAGSQLIGVLTTTENTSFQKKHVADTERGELKGKPRDSERGGESAEHNWRGREYVSDPEEDSGKRENQTQRSSDSQRAR</sequence>
<organism evidence="2 3">
    <name type="scientific">Synaphobranchus kaupii</name>
    <name type="common">Kaup's arrowtooth eel</name>
    <dbReference type="NCBI Taxonomy" id="118154"/>
    <lineage>
        <taxon>Eukaryota</taxon>
        <taxon>Metazoa</taxon>
        <taxon>Chordata</taxon>
        <taxon>Craniata</taxon>
        <taxon>Vertebrata</taxon>
        <taxon>Euteleostomi</taxon>
        <taxon>Actinopterygii</taxon>
        <taxon>Neopterygii</taxon>
        <taxon>Teleostei</taxon>
        <taxon>Anguilliformes</taxon>
        <taxon>Synaphobranchidae</taxon>
        <taxon>Synaphobranchus</taxon>
    </lineage>
</organism>
<name>A0A9Q1FWJ2_SYNKA</name>
<gene>
    <name evidence="2" type="ORF">SKAU_G00085540</name>
</gene>
<evidence type="ECO:0000256" key="1">
    <source>
        <dbReference type="SAM" id="MobiDB-lite"/>
    </source>
</evidence>
<evidence type="ECO:0000313" key="3">
    <source>
        <dbReference type="Proteomes" id="UP001152622"/>
    </source>
</evidence>
<dbReference type="AlphaFoldDB" id="A0A9Q1FWJ2"/>
<reference evidence="2" key="1">
    <citation type="journal article" date="2023" name="Science">
        <title>Genome structures resolve the early diversification of teleost fishes.</title>
        <authorList>
            <person name="Parey E."/>
            <person name="Louis A."/>
            <person name="Montfort J."/>
            <person name="Bouchez O."/>
            <person name="Roques C."/>
            <person name="Iampietro C."/>
            <person name="Lluch J."/>
            <person name="Castinel A."/>
            <person name="Donnadieu C."/>
            <person name="Desvignes T."/>
            <person name="Floi Bucao C."/>
            <person name="Jouanno E."/>
            <person name="Wen M."/>
            <person name="Mejri S."/>
            <person name="Dirks R."/>
            <person name="Jansen H."/>
            <person name="Henkel C."/>
            <person name="Chen W.J."/>
            <person name="Zahm M."/>
            <person name="Cabau C."/>
            <person name="Klopp C."/>
            <person name="Thompson A.W."/>
            <person name="Robinson-Rechavi M."/>
            <person name="Braasch I."/>
            <person name="Lecointre G."/>
            <person name="Bobe J."/>
            <person name="Postlethwait J.H."/>
            <person name="Berthelot C."/>
            <person name="Roest Crollius H."/>
            <person name="Guiguen Y."/>
        </authorList>
    </citation>
    <scope>NUCLEOTIDE SEQUENCE</scope>
    <source>
        <strain evidence="2">WJC10195</strain>
    </source>
</reference>
<keyword evidence="3" id="KW-1185">Reference proteome</keyword>
<protein>
    <submittedName>
        <fullName evidence="2">Uncharacterized protein</fullName>
    </submittedName>
</protein>